<sequence>MLSAPVCRRWIPCSPERRRRLATLVTRRAVPTPPIVPTITDLRLHHPQGYEHEPFVLLLPACPTGCLSRRNLTRRTGATSWEVNTSPPSASMLSPSHTCINNAKTNTKCVSRCTHNYSSLQEPTTPAMGRGDSTRTADRAHSGEVSNHVHRFRDQRSIGTFLGEDGMAHWEAVGFPFHFEGSESDGRHAAGEPARQQSPSRSRNNVSLNKSFIFTDRAVNGL</sequence>
<name>A0A6A6JT30_WESOR</name>
<feature type="compositionally biased region" description="Polar residues" evidence="1">
    <location>
        <begin position="195"/>
        <end position="207"/>
    </location>
</feature>
<dbReference type="Proteomes" id="UP000800097">
    <property type="component" value="Unassembled WGS sequence"/>
</dbReference>
<keyword evidence="3" id="KW-1185">Reference proteome</keyword>
<evidence type="ECO:0000256" key="1">
    <source>
        <dbReference type="SAM" id="MobiDB-lite"/>
    </source>
</evidence>
<reference evidence="2" key="1">
    <citation type="journal article" date="2020" name="Stud. Mycol.">
        <title>101 Dothideomycetes genomes: a test case for predicting lifestyles and emergence of pathogens.</title>
        <authorList>
            <person name="Haridas S."/>
            <person name="Albert R."/>
            <person name="Binder M."/>
            <person name="Bloem J."/>
            <person name="Labutti K."/>
            <person name="Salamov A."/>
            <person name="Andreopoulos B."/>
            <person name="Baker S."/>
            <person name="Barry K."/>
            <person name="Bills G."/>
            <person name="Bluhm B."/>
            <person name="Cannon C."/>
            <person name="Castanera R."/>
            <person name="Culley D."/>
            <person name="Daum C."/>
            <person name="Ezra D."/>
            <person name="Gonzalez J."/>
            <person name="Henrissat B."/>
            <person name="Kuo A."/>
            <person name="Liang C."/>
            <person name="Lipzen A."/>
            <person name="Lutzoni F."/>
            <person name="Magnuson J."/>
            <person name="Mondo S."/>
            <person name="Nolan M."/>
            <person name="Ohm R."/>
            <person name="Pangilinan J."/>
            <person name="Park H.-J."/>
            <person name="Ramirez L."/>
            <person name="Alfaro M."/>
            <person name="Sun H."/>
            <person name="Tritt A."/>
            <person name="Yoshinaga Y."/>
            <person name="Zwiers L.-H."/>
            <person name="Turgeon B."/>
            <person name="Goodwin S."/>
            <person name="Spatafora J."/>
            <person name="Crous P."/>
            <person name="Grigoriev I."/>
        </authorList>
    </citation>
    <scope>NUCLEOTIDE SEQUENCE</scope>
    <source>
        <strain evidence="2">CBS 379.55</strain>
    </source>
</reference>
<feature type="compositionally biased region" description="Basic and acidic residues" evidence="1">
    <location>
        <begin position="132"/>
        <end position="142"/>
    </location>
</feature>
<accession>A0A6A6JT30</accession>
<proteinExistence type="predicted"/>
<gene>
    <name evidence="2" type="ORF">EI97DRAFT_439852</name>
</gene>
<dbReference type="EMBL" id="ML986486">
    <property type="protein sequence ID" value="KAF2279517.1"/>
    <property type="molecule type" value="Genomic_DNA"/>
</dbReference>
<evidence type="ECO:0000313" key="2">
    <source>
        <dbReference type="EMBL" id="KAF2279517.1"/>
    </source>
</evidence>
<organism evidence="2 3">
    <name type="scientific">Westerdykella ornata</name>
    <dbReference type="NCBI Taxonomy" id="318751"/>
    <lineage>
        <taxon>Eukaryota</taxon>
        <taxon>Fungi</taxon>
        <taxon>Dikarya</taxon>
        <taxon>Ascomycota</taxon>
        <taxon>Pezizomycotina</taxon>
        <taxon>Dothideomycetes</taxon>
        <taxon>Pleosporomycetidae</taxon>
        <taxon>Pleosporales</taxon>
        <taxon>Sporormiaceae</taxon>
        <taxon>Westerdykella</taxon>
    </lineage>
</organism>
<dbReference type="AlphaFoldDB" id="A0A6A6JT30"/>
<evidence type="ECO:0000313" key="3">
    <source>
        <dbReference type="Proteomes" id="UP000800097"/>
    </source>
</evidence>
<feature type="region of interest" description="Disordered" evidence="1">
    <location>
        <begin position="120"/>
        <end position="148"/>
    </location>
</feature>
<feature type="region of interest" description="Disordered" evidence="1">
    <location>
        <begin position="181"/>
        <end position="207"/>
    </location>
</feature>
<dbReference type="RefSeq" id="XP_033657056.1">
    <property type="nucleotide sequence ID" value="XM_033799586.1"/>
</dbReference>
<feature type="compositionally biased region" description="Basic and acidic residues" evidence="1">
    <location>
        <begin position="181"/>
        <end position="190"/>
    </location>
</feature>
<protein>
    <submittedName>
        <fullName evidence="2">Uncharacterized protein</fullName>
    </submittedName>
</protein>
<dbReference type="GeneID" id="54552761"/>